<dbReference type="GO" id="GO:0003677">
    <property type="term" value="F:DNA binding"/>
    <property type="evidence" value="ECO:0007669"/>
    <property type="project" value="UniProtKB-KW"/>
</dbReference>
<dbReference type="Gene3D" id="1.10.10.10">
    <property type="entry name" value="Winged helix-like DNA-binding domain superfamily/Winged helix DNA-binding domain"/>
    <property type="match status" value="1"/>
</dbReference>
<dbReference type="InterPro" id="IPR000847">
    <property type="entry name" value="LysR_HTH_N"/>
</dbReference>
<accession>A0ABX4QQ76</accession>
<reference evidence="6 7" key="1">
    <citation type="submission" date="2017-11" db="EMBL/GenBank/DDBJ databases">
        <title>Genome sequencing of a diverse group of Pseudomonas species.</title>
        <authorList>
            <person name="Loper J."/>
        </authorList>
    </citation>
    <scope>NUCLEOTIDE SEQUENCE [LARGE SCALE GENOMIC DNA]</scope>
    <source>
        <strain evidence="6 7">NCPPB 2192</strain>
    </source>
</reference>
<proteinExistence type="inferred from homology"/>
<dbReference type="Pfam" id="PF03466">
    <property type="entry name" value="LysR_substrate"/>
    <property type="match status" value="1"/>
</dbReference>
<evidence type="ECO:0000256" key="1">
    <source>
        <dbReference type="ARBA" id="ARBA00009437"/>
    </source>
</evidence>
<dbReference type="PANTHER" id="PTHR30537:SF3">
    <property type="entry name" value="TRANSCRIPTIONAL REGULATORY PROTEIN"/>
    <property type="match status" value="1"/>
</dbReference>
<dbReference type="InterPro" id="IPR058163">
    <property type="entry name" value="LysR-type_TF_proteobact-type"/>
</dbReference>
<dbReference type="PROSITE" id="PS50931">
    <property type="entry name" value="HTH_LYSR"/>
    <property type="match status" value="1"/>
</dbReference>
<evidence type="ECO:0000256" key="3">
    <source>
        <dbReference type="ARBA" id="ARBA00023125"/>
    </source>
</evidence>
<keyword evidence="2" id="KW-0805">Transcription regulation</keyword>
<sequence>MMSSLSHRLGWNDLKLVMAVAETGSLARASTRLAVNSSTVFRRLRQLEIQLATPLFQRHRGGYELTAAGIAIVELAHRIDEDIDGVVQSLSNQNAHPAGELRLTTNDTLLFHILMPMLEIFKLRKPKIKVKVTIDNSALNLSTSDSDLALRATDAPPENLVGRCLGRTEWALYGRALDYINSHQPRDTELFQYDWVTLCDNLSSLRSSKFVKKNVSAERITFSVNSVLALADSIESGFGIGYLPCFVGNARASLVKLDGPPTNFGHDLWVLYHPNMRRSTIVREFVEFVTAELRVN</sequence>
<dbReference type="InterPro" id="IPR036390">
    <property type="entry name" value="WH_DNA-bd_sf"/>
</dbReference>
<comment type="caution">
    <text evidence="6">The sequence shown here is derived from an EMBL/GenBank/DDBJ whole genome shotgun (WGS) entry which is preliminary data.</text>
</comment>
<protein>
    <submittedName>
        <fullName evidence="6">DNA-binding transcriptional LysR family regulator</fullName>
    </submittedName>
</protein>
<name>A0ABX4QQ76_PSETO</name>
<gene>
    <name evidence="6" type="ORF">ATI14_5869</name>
</gene>
<dbReference type="Gene3D" id="3.40.190.290">
    <property type="match status" value="1"/>
</dbReference>
<dbReference type="SUPFAM" id="SSF46785">
    <property type="entry name" value="Winged helix' DNA-binding domain"/>
    <property type="match status" value="1"/>
</dbReference>
<comment type="similarity">
    <text evidence="1">Belongs to the LysR transcriptional regulatory family.</text>
</comment>
<keyword evidence="4" id="KW-0804">Transcription</keyword>
<evidence type="ECO:0000256" key="4">
    <source>
        <dbReference type="ARBA" id="ARBA00023163"/>
    </source>
</evidence>
<feature type="domain" description="HTH lysR-type" evidence="5">
    <location>
        <begin position="9"/>
        <end position="66"/>
    </location>
</feature>
<dbReference type="Proteomes" id="UP000232891">
    <property type="component" value="Unassembled WGS sequence"/>
</dbReference>
<dbReference type="EMBL" id="PHHD01000001">
    <property type="protein sequence ID" value="PKA78723.1"/>
    <property type="molecule type" value="Genomic_DNA"/>
</dbReference>
<keyword evidence="3 6" id="KW-0238">DNA-binding</keyword>
<evidence type="ECO:0000259" key="5">
    <source>
        <dbReference type="PROSITE" id="PS50931"/>
    </source>
</evidence>
<evidence type="ECO:0000313" key="7">
    <source>
        <dbReference type="Proteomes" id="UP000232891"/>
    </source>
</evidence>
<dbReference type="Pfam" id="PF00126">
    <property type="entry name" value="HTH_1"/>
    <property type="match status" value="1"/>
</dbReference>
<evidence type="ECO:0000256" key="2">
    <source>
        <dbReference type="ARBA" id="ARBA00023015"/>
    </source>
</evidence>
<dbReference type="PANTHER" id="PTHR30537">
    <property type="entry name" value="HTH-TYPE TRANSCRIPTIONAL REGULATOR"/>
    <property type="match status" value="1"/>
</dbReference>
<organism evidence="6 7">
    <name type="scientific">Pseudomonas tolaasii NCPPB 2192</name>
    <dbReference type="NCBI Taxonomy" id="564423"/>
    <lineage>
        <taxon>Bacteria</taxon>
        <taxon>Pseudomonadati</taxon>
        <taxon>Pseudomonadota</taxon>
        <taxon>Gammaproteobacteria</taxon>
        <taxon>Pseudomonadales</taxon>
        <taxon>Pseudomonadaceae</taxon>
        <taxon>Pseudomonas</taxon>
    </lineage>
</organism>
<dbReference type="SUPFAM" id="SSF53850">
    <property type="entry name" value="Periplasmic binding protein-like II"/>
    <property type="match status" value="1"/>
</dbReference>
<dbReference type="InterPro" id="IPR005119">
    <property type="entry name" value="LysR_subst-bd"/>
</dbReference>
<dbReference type="InterPro" id="IPR036388">
    <property type="entry name" value="WH-like_DNA-bd_sf"/>
</dbReference>
<evidence type="ECO:0000313" key="6">
    <source>
        <dbReference type="EMBL" id="PKA78723.1"/>
    </source>
</evidence>
<keyword evidence="7" id="KW-1185">Reference proteome</keyword>